<feature type="region of interest" description="Disordered" evidence="2">
    <location>
        <begin position="310"/>
        <end position="383"/>
    </location>
</feature>
<organism evidence="4 5">
    <name type="scientific">Waterburya agarophytonicola KI4</name>
    <dbReference type="NCBI Taxonomy" id="2874699"/>
    <lineage>
        <taxon>Bacteria</taxon>
        <taxon>Bacillati</taxon>
        <taxon>Cyanobacteriota</taxon>
        <taxon>Cyanophyceae</taxon>
        <taxon>Pleurocapsales</taxon>
        <taxon>Hyellaceae</taxon>
        <taxon>Waterburya</taxon>
        <taxon>Waterburya agarophytonicola</taxon>
    </lineage>
</organism>
<evidence type="ECO:0000313" key="4">
    <source>
        <dbReference type="EMBL" id="MCC0177408.1"/>
    </source>
</evidence>
<keyword evidence="3" id="KW-0812">Transmembrane</keyword>
<dbReference type="Proteomes" id="UP000729733">
    <property type="component" value="Unassembled WGS sequence"/>
</dbReference>
<evidence type="ECO:0000313" key="5">
    <source>
        <dbReference type="Proteomes" id="UP000729733"/>
    </source>
</evidence>
<dbReference type="EMBL" id="JADWDC010000021">
    <property type="protein sequence ID" value="MCC0177408.1"/>
    <property type="molecule type" value="Genomic_DNA"/>
</dbReference>
<dbReference type="AlphaFoldDB" id="A0A964BPW6"/>
<keyword evidence="3" id="KW-0472">Membrane</keyword>
<feature type="non-terminal residue" evidence="4">
    <location>
        <position position="383"/>
    </location>
</feature>
<gene>
    <name evidence="4" type="ORF">I4641_10510</name>
</gene>
<accession>A0A964BPW6</accession>
<feature type="transmembrane region" description="Helical" evidence="3">
    <location>
        <begin position="6"/>
        <end position="27"/>
    </location>
</feature>
<keyword evidence="1" id="KW-0175">Coiled coil</keyword>
<evidence type="ECO:0000256" key="2">
    <source>
        <dbReference type="SAM" id="MobiDB-lite"/>
    </source>
</evidence>
<keyword evidence="5" id="KW-1185">Reference proteome</keyword>
<name>A0A964BPW6_9CYAN</name>
<proteinExistence type="predicted"/>
<feature type="coiled-coil region" evidence="1">
    <location>
        <begin position="87"/>
        <end position="191"/>
    </location>
</feature>
<comment type="caution">
    <text evidence="4">The sequence shown here is derived from an EMBL/GenBank/DDBJ whole genome shotgun (WGS) entry which is preliminary data.</text>
</comment>
<evidence type="ECO:0000256" key="3">
    <source>
        <dbReference type="SAM" id="Phobius"/>
    </source>
</evidence>
<dbReference type="RefSeq" id="WP_229640471.1">
    <property type="nucleotide sequence ID" value="NZ_JADWDC010000021.1"/>
</dbReference>
<evidence type="ECO:0000256" key="1">
    <source>
        <dbReference type="SAM" id="Coils"/>
    </source>
</evidence>
<keyword evidence="3" id="KW-1133">Transmembrane helix</keyword>
<protein>
    <recommendedName>
        <fullName evidence="6">Chromosome partition protein Smc</fullName>
    </recommendedName>
</protein>
<reference evidence="4" key="1">
    <citation type="journal article" date="2021" name="Antonie Van Leeuwenhoek">
        <title>Draft genome and description of Waterburya agarophytonicola gen. nov. sp. nov. (Pleurocapsales, Cyanobacteria): a seaweed symbiont.</title>
        <authorList>
            <person name="Bonthond G."/>
            <person name="Shalygin S."/>
            <person name="Bayer T."/>
            <person name="Weinberger F."/>
        </authorList>
    </citation>
    <scope>NUCLEOTIDE SEQUENCE</scope>
    <source>
        <strain evidence="4">KI4</strain>
    </source>
</reference>
<evidence type="ECO:0008006" key="6">
    <source>
        <dbReference type="Google" id="ProtNLM"/>
    </source>
</evidence>
<dbReference type="Gene3D" id="1.10.287.1490">
    <property type="match status" value="1"/>
</dbReference>
<sequence>MESAKVVNKILLSYLALGATFGIGILVKDNNVQKALMGTGAAASMACVAGTLVNKSKKNSDNNDNNNLLDSQVPELRSQEAQLQQSCDEKVAKIQAIETDINSLQNEQNQLVTLISDLSDRKEQLETESQNWHQQIQSKQQELDAINSQLTATEKQKEALNSEVHTLENYKQNLHQEVEQLSFKQEQLEQVISPIEESITNSDFEVTPHFNDTIQPESEIEVKQLVNSLDESELKAFDSELETGKKFDESEENLESDVNPFIKNTSEELKNSNKNDSGSELELVDKLIGSFSESELELFDLEKAEELEHKEEIDSIVNTIEESPAEEESEDLMGEFISESEPSQEFSLESPAEEESEDLMMGFAEESEPSQEFSLESPAEEES</sequence>
<feature type="compositionally biased region" description="Acidic residues" evidence="2">
    <location>
        <begin position="323"/>
        <end position="333"/>
    </location>
</feature>